<dbReference type="AlphaFoldDB" id="A0A6A6PV34"/>
<sequence length="207" mass="21986">MQLFVLLSLAVAVAASPLDAAKRTTTITSTVTPTCGLPADTTRTTTSATKVNDDDSVSTITKVVTGAFSTPSLFNIYATINDRYAIHTVEALGLTGTTGYDPPRFAMASGNRLRYGKNQFAEQDNTTDPEDFFFNTPASIKKSNEGYITCDITYAGDGICPLNCVSPYGNGTVSSMGYGNVWYLGTTAIAYGEPGDDFQIFTAIVVS</sequence>
<organism evidence="2 3">
    <name type="scientific">Neohortaea acidophila</name>
    <dbReference type="NCBI Taxonomy" id="245834"/>
    <lineage>
        <taxon>Eukaryota</taxon>
        <taxon>Fungi</taxon>
        <taxon>Dikarya</taxon>
        <taxon>Ascomycota</taxon>
        <taxon>Pezizomycotina</taxon>
        <taxon>Dothideomycetes</taxon>
        <taxon>Dothideomycetidae</taxon>
        <taxon>Mycosphaerellales</taxon>
        <taxon>Teratosphaeriaceae</taxon>
        <taxon>Neohortaea</taxon>
    </lineage>
</organism>
<evidence type="ECO:0000313" key="3">
    <source>
        <dbReference type="Proteomes" id="UP000799767"/>
    </source>
</evidence>
<reference evidence="2" key="1">
    <citation type="journal article" date="2020" name="Stud. Mycol.">
        <title>101 Dothideomycetes genomes: a test case for predicting lifestyles and emergence of pathogens.</title>
        <authorList>
            <person name="Haridas S."/>
            <person name="Albert R."/>
            <person name="Binder M."/>
            <person name="Bloem J."/>
            <person name="Labutti K."/>
            <person name="Salamov A."/>
            <person name="Andreopoulos B."/>
            <person name="Baker S."/>
            <person name="Barry K."/>
            <person name="Bills G."/>
            <person name="Bluhm B."/>
            <person name="Cannon C."/>
            <person name="Castanera R."/>
            <person name="Culley D."/>
            <person name="Daum C."/>
            <person name="Ezra D."/>
            <person name="Gonzalez J."/>
            <person name="Henrissat B."/>
            <person name="Kuo A."/>
            <person name="Liang C."/>
            <person name="Lipzen A."/>
            <person name="Lutzoni F."/>
            <person name="Magnuson J."/>
            <person name="Mondo S."/>
            <person name="Nolan M."/>
            <person name="Ohm R."/>
            <person name="Pangilinan J."/>
            <person name="Park H.-J."/>
            <person name="Ramirez L."/>
            <person name="Alfaro M."/>
            <person name="Sun H."/>
            <person name="Tritt A."/>
            <person name="Yoshinaga Y."/>
            <person name="Zwiers L.-H."/>
            <person name="Turgeon B."/>
            <person name="Goodwin S."/>
            <person name="Spatafora J."/>
            <person name="Crous P."/>
            <person name="Grigoriev I."/>
        </authorList>
    </citation>
    <scope>NUCLEOTIDE SEQUENCE</scope>
    <source>
        <strain evidence="2">CBS 113389</strain>
    </source>
</reference>
<dbReference type="GeneID" id="54474502"/>
<accession>A0A6A6PV34</accession>
<dbReference type="Proteomes" id="UP000799767">
    <property type="component" value="Unassembled WGS sequence"/>
</dbReference>
<proteinExistence type="predicted"/>
<dbReference type="EMBL" id="MU001635">
    <property type="protein sequence ID" value="KAF2483107.1"/>
    <property type="molecule type" value="Genomic_DNA"/>
</dbReference>
<gene>
    <name evidence="2" type="ORF">BDY17DRAFT_296778</name>
</gene>
<protein>
    <submittedName>
        <fullName evidence="2">Uncharacterized protein</fullName>
    </submittedName>
</protein>
<keyword evidence="3" id="KW-1185">Reference proteome</keyword>
<feature type="signal peptide" evidence="1">
    <location>
        <begin position="1"/>
        <end position="15"/>
    </location>
</feature>
<evidence type="ECO:0000313" key="2">
    <source>
        <dbReference type="EMBL" id="KAF2483107.1"/>
    </source>
</evidence>
<name>A0A6A6PV34_9PEZI</name>
<evidence type="ECO:0000256" key="1">
    <source>
        <dbReference type="SAM" id="SignalP"/>
    </source>
</evidence>
<keyword evidence="1" id="KW-0732">Signal</keyword>
<dbReference type="RefSeq" id="XP_033589677.1">
    <property type="nucleotide sequence ID" value="XM_033733500.1"/>
</dbReference>
<feature type="chain" id="PRO_5025377605" evidence="1">
    <location>
        <begin position="16"/>
        <end position="207"/>
    </location>
</feature>